<feature type="signal peptide" evidence="2">
    <location>
        <begin position="1"/>
        <end position="30"/>
    </location>
</feature>
<evidence type="ECO:0000256" key="1">
    <source>
        <dbReference type="SAM" id="MobiDB-lite"/>
    </source>
</evidence>
<reference evidence="4" key="1">
    <citation type="journal article" date="2019" name="Int. J. Syst. Evol. Microbiol.">
        <title>The Global Catalogue of Microorganisms (GCM) 10K type strain sequencing project: providing services to taxonomists for standard genome sequencing and annotation.</title>
        <authorList>
            <consortium name="The Broad Institute Genomics Platform"/>
            <consortium name="The Broad Institute Genome Sequencing Center for Infectious Disease"/>
            <person name="Wu L."/>
            <person name="Ma J."/>
        </authorList>
    </citation>
    <scope>NUCLEOTIDE SEQUENCE [LARGE SCALE GENOMIC DNA]</scope>
    <source>
        <strain evidence="4">JCM 18303</strain>
    </source>
</reference>
<evidence type="ECO:0000313" key="3">
    <source>
        <dbReference type="EMBL" id="GAA5160508.1"/>
    </source>
</evidence>
<evidence type="ECO:0000256" key="2">
    <source>
        <dbReference type="SAM" id="SignalP"/>
    </source>
</evidence>
<keyword evidence="4" id="KW-1185">Reference proteome</keyword>
<dbReference type="Proteomes" id="UP001428817">
    <property type="component" value="Unassembled WGS sequence"/>
</dbReference>
<evidence type="ECO:0000313" key="4">
    <source>
        <dbReference type="Proteomes" id="UP001428817"/>
    </source>
</evidence>
<feature type="region of interest" description="Disordered" evidence="1">
    <location>
        <begin position="109"/>
        <end position="130"/>
    </location>
</feature>
<dbReference type="EMBL" id="BAABJP010000020">
    <property type="protein sequence ID" value="GAA5160508.1"/>
    <property type="molecule type" value="Genomic_DNA"/>
</dbReference>
<comment type="caution">
    <text evidence="3">The sequence shown here is derived from an EMBL/GenBank/DDBJ whole genome shotgun (WGS) entry which is preliminary data.</text>
</comment>
<sequence>MDATLMGVDRRRAVRWAVVALLALVTLAFAAPCATPSPDVTVPVARPSDSSCPHGPGPGLSCLSELATVGVRQRADATGSPTDGPLGAVSAVGAAPLLGAPTGAAVYVRAHPPPEPAGRDLLTSLSISRT</sequence>
<feature type="chain" id="PRO_5046651366" evidence="2">
    <location>
        <begin position="31"/>
        <end position="130"/>
    </location>
</feature>
<accession>A0ABP9QEK6</accession>
<protein>
    <submittedName>
        <fullName evidence="3">Uncharacterized protein</fullName>
    </submittedName>
</protein>
<organism evidence="3 4">
    <name type="scientific">Pseudonocardia eucalypti</name>
    <dbReference type="NCBI Taxonomy" id="648755"/>
    <lineage>
        <taxon>Bacteria</taxon>
        <taxon>Bacillati</taxon>
        <taxon>Actinomycetota</taxon>
        <taxon>Actinomycetes</taxon>
        <taxon>Pseudonocardiales</taxon>
        <taxon>Pseudonocardiaceae</taxon>
        <taxon>Pseudonocardia</taxon>
    </lineage>
</organism>
<gene>
    <name evidence="3" type="ORF">GCM10023321_43320</name>
</gene>
<name>A0ABP9QEK6_9PSEU</name>
<proteinExistence type="predicted"/>
<keyword evidence="2" id="KW-0732">Signal</keyword>